<proteinExistence type="predicted"/>
<evidence type="ECO:0000256" key="1">
    <source>
        <dbReference type="SAM" id="MobiDB-lite"/>
    </source>
</evidence>
<evidence type="ECO:0000313" key="3">
    <source>
        <dbReference type="Proteomes" id="UP000009138"/>
    </source>
</evidence>
<dbReference type="VEuPathDB" id="FungiDB:RO3G_03232"/>
<dbReference type="RefSeq" id="XP_067513924.1">
    <property type="nucleotide sequence ID" value="XM_067657823.1"/>
</dbReference>
<dbReference type="EMBL" id="CH476733">
    <property type="protein sequence ID" value="EIE78528.1"/>
    <property type="molecule type" value="Genomic_DNA"/>
</dbReference>
<gene>
    <name evidence="2" type="ORF">RO3G_03232</name>
</gene>
<keyword evidence="3" id="KW-1185">Reference proteome</keyword>
<dbReference type="GeneID" id="93610204"/>
<accession>I1BQP8</accession>
<reference evidence="2 3" key="1">
    <citation type="journal article" date="2009" name="PLoS Genet.">
        <title>Genomic analysis of the basal lineage fungus Rhizopus oryzae reveals a whole-genome duplication.</title>
        <authorList>
            <person name="Ma L.-J."/>
            <person name="Ibrahim A.S."/>
            <person name="Skory C."/>
            <person name="Grabherr M.G."/>
            <person name="Burger G."/>
            <person name="Butler M."/>
            <person name="Elias M."/>
            <person name="Idnurm A."/>
            <person name="Lang B.F."/>
            <person name="Sone T."/>
            <person name="Abe A."/>
            <person name="Calvo S.E."/>
            <person name="Corrochano L.M."/>
            <person name="Engels R."/>
            <person name="Fu J."/>
            <person name="Hansberg W."/>
            <person name="Kim J.-M."/>
            <person name="Kodira C.D."/>
            <person name="Koehrsen M.J."/>
            <person name="Liu B."/>
            <person name="Miranda-Saavedra D."/>
            <person name="O'Leary S."/>
            <person name="Ortiz-Castellanos L."/>
            <person name="Poulter R."/>
            <person name="Rodriguez-Romero J."/>
            <person name="Ruiz-Herrera J."/>
            <person name="Shen Y.-Q."/>
            <person name="Zeng Q."/>
            <person name="Galagan J."/>
            <person name="Birren B.W."/>
            <person name="Cuomo C.A."/>
            <person name="Wickes B.L."/>
        </authorList>
    </citation>
    <scope>NUCLEOTIDE SEQUENCE [LARGE SCALE GENOMIC DNA]</scope>
    <source>
        <strain evidence="3">RA 99-880 / ATCC MYA-4621 / FGSC 9543 / NRRL 43880</strain>
    </source>
</reference>
<organism evidence="2 3">
    <name type="scientific">Rhizopus delemar (strain RA 99-880 / ATCC MYA-4621 / FGSC 9543 / NRRL 43880)</name>
    <name type="common">Mucormycosis agent</name>
    <name type="synonym">Rhizopus arrhizus var. delemar</name>
    <dbReference type="NCBI Taxonomy" id="246409"/>
    <lineage>
        <taxon>Eukaryota</taxon>
        <taxon>Fungi</taxon>
        <taxon>Fungi incertae sedis</taxon>
        <taxon>Mucoromycota</taxon>
        <taxon>Mucoromycotina</taxon>
        <taxon>Mucoromycetes</taxon>
        <taxon>Mucorales</taxon>
        <taxon>Mucorineae</taxon>
        <taxon>Rhizopodaceae</taxon>
        <taxon>Rhizopus</taxon>
    </lineage>
</organism>
<feature type="region of interest" description="Disordered" evidence="1">
    <location>
        <begin position="35"/>
        <end position="59"/>
    </location>
</feature>
<dbReference type="Proteomes" id="UP000009138">
    <property type="component" value="Unassembled WGS sequence"/>
</dbReference>
<sequence>MLMLEKGKKHGNLNEQIRRQIESSYVQMESLGEQKTKNIQQHHTQSRSREISHISFVYE</sequence>
<dbReference type="InParanoid" id="I1BQP8"/>
<dbReference type="AlphaFoldDB" id="I1BQP8"/>
<protein>
    <submittedName>
        <fullName evidence="2">Uncharacterized protein</fullName>
    </submittedName>
</protein>
<name>I1BQP8_RHIO9</name>
<evidence type="ECO:0000313" key="2">
    <source>
        <dbReference type="EMBL" id="EIE78528.1"/>
    </source>
</evidence>